<dbReference type="InterPro" id="IPR051125">
    <property type="entry name" value="ABC-4/HrtB_transporter"/>
</dbReference>
<dbReference type="GO" id="GO:0005886">
    <property type="term" value="C:plasma membrane"/>
    <property type="evidence" value="ECO:0007669"/>
    <property type="project" value="UniProtKB-SubCell"/>
</dbReference>
<feature type="transmembrane region" description="Helical" evidence="8">
    <location>
        <begin position="267"/>
        <end position="297"/>
    </location>
</feature>
<evidence type="ECO:0000256" key="3">
    <source>
        <dbReference type="ARBA" id="ARBA00022475"/>
    </source>
</evidence>
<name>A0A6I8MHX8_9CORY</name>
<evidence type="ECO:0000259" key="10">
    <source>
        <dbReference type="Pfam" id="PF12704"/>
    </source>
</evidence>
<proteinExistence type="inferred from homology"/>
<dbReference type="PANTHER" id="PTHR43738:SF1">
    <property type="entry name" value="HEMIN TRANSPORT SYSTEM PERMEASE PROTEIN HRTB-RELATED"/>
    <property type="match status" value="1"/>
</dbReference>
<evidence type="ECO:0000256" key="8">
    <source>
        <dbReference type="SAM" id="Phobius"/>
    </source>
</evidence>
<feature type="transmembrane region" description="Helical" evidence="8">
    <location>
        <begin position="12"/>
        <end position="35"/>
    </location>
</feature>
<organism evidence="11 12">
    <name type="scientific">Corynebacterium rouxii</name>
    <dbReference type="NCBI Taxonomy" id="2719119"/>
    <lineage>
        <taxon>Bacteria</taxon>
        <taxon>Bacillati</taxon>
        <taxon>Actinomycetota</taxon>
        <taxon>Actinomycetes</taxon>
        <taxon>Mycobacteriales</taxon>
        <taxon>Corynebacteriaceae</taxon>
        <taxon>Corynebacterium</taxon>
    </lineage>
</organism>
<evidence type="ECO:0000259" key="9">
    <source>
        <dbReference type="Pfam" id="PF02687"/>
    </source>
</evidence>
<evidence type="ECO:0000256" key="6">
    <source>
        <dbReference type="ARBA" id="ARBA00023136"/>
    </source>
</evidence>
<dbReference type="InterPro" id="IPR003838">
    <property type="entry name" value="ABC3_permease_C"/>
</dbReference>
<feature type="domain" description="MacB-like periplasmic core" evidence="10">
    <location>
        <begin position="26"/>
        <end position="189"/>
    </location>
</feature>
<reference evidence="11 12" key="1">
    <citation type="submission" date="2019-11" db="EMBL/GenBank/DDBJ databases">
        <authorList>
            <person name="Brisse S."/>
        </authorList>
    </citation>
    <scope>NUCLEOTIDE SEQUENCE [LARGE SCALE GENOMIC DNA]</scope>
    <source>
        <strain evidence="11">FRC0190</strain>
    </source>
</reference>
<accession>A0A6I8MHX8</accession>
<dbReference type="Proteomes" id="UP000423525">
    <property type="component" value="Chromosome"/>
</dbReference>
<evidence type="ECO:0000256" key="4">
    <source>
        <dbReference type="ARBA" id="ARBA00022692"/>
    </source>
</evidence>
<evidence type="ECO:0000256" key="1">
    <source>
        <dbReference type="ARBA" id="ARBA00004651"/>
    </source>
</evidence>
<evidence type="ECO:0000256" key="2">
    <source>
        <dbReference type="ARBA" id="ARBA00022448"/>
    </source>
</evidence>
<keyword evidence="6 8" id="KW-0472">Membrane</keyword>
<keyword evidence="4 8" id="KW-0812">Transmembrane</keyword>
<dbReference type="AlphaFoldDB" id="A0A6I8MHX8"/>
<dbReference type="Pfam" id="PF02687">
    <property type="entry name" value="FtsX"/>
    <property type="match status" value="1"/>
</dbReference>
<keyword evidence="5 8" id="KW-1133">Transmembrane helix</keyword>
<dbReference type="RefSeq" id="WP_155874432.1">
    <property type="nucleotide sequence ID" value="NZ_CP168248.1"/>
</dbReference>
<feature type="transmembrane region" description="Helical" evidence="8">
    <location>
        <begin position="228"/>
        <end position="247"/>
    </location>
</feature>
<dbReference type="EMBL" id="LR738855">
    <property type="protein sequence ID" value="VZH86454.1"/>
    <property type="molecule type" value="Genomic_DNA"/>
</dbReference>
<keyword evidence="2" id="KW-0813">Transport</keyword>
<evidence type="ECO:0000256" key="7">
    <source>
        <dbReference type="ARBA" id="ARBA00038076"/>
    </source>
</evidence>
<gene>
    <name evidence="11" type="ORF">FRC0190_02362</name>
</gene>
<keyword evidence="3" id="KW-1003">Cell membrane</keyword>
<feature type="transmembrane region" description="Helical" evidence="8">
    <location>
        <begin position="303"/>
        <end position="328"/>
    </location>
</feature>
<dbReference type="KEGG" id="crf:FRC0190_02362"/>
<dbReference type="PANTHER" id="PTHR43738">
    <property type="entry name" value="ABC TRANSPORTER, MEMBRANE PROTEIN"/>
    <property type="match status" value="1"/>
</dbReference>
<evidence type="ECO:0000256" key="5">
    <source>
        <dbReference type="ARBA" id="ARBA00022989"/>
    </source>
</evidence>
<comment type="similarity">
    <text evidence="7">Belongs to the ABC-4 integral membrane protein family.</text>
</comment>
<feature type="domain" description="ABC3 transporter permease C-terminal" evidence="9">
    <location>
        <begin position="228"/>
        <end position="336"/>
    </location>
</feature>
<evidence type="ECO:0000313" key="11">
    <source>
        <dbReference type="EMBL" id="VZH86454.1"/>
    </source>
</evidence>
<dbReference type="Pfam" id="PF12704">
    <property type="entry name" value="MacB_PCD"/>
    <property type="match status" value="1"/>
</dbReference>
<dbReference type="InterPro" id="IPR025857">
    <property type="entry name" value="MacB_PCD"/>
</dbReference>
<comment type="subcellular location">
    <subcellularLocation>
        <location evidence="1">Cell membrane</location>
        <topology evidence="1">Multi-pass membrane protein</topology>
    </subcellularLocation>
</comment>
<protein>
    <submittedName>
        <fullName evidence="11">ABC transporter permease</fullName>
    </submittedName>
</protein>
<evidence type="ECO:0000313" key="12">
    <source>
        <dbReference type="Proteomes" id="UP000423525"/>
    </source>
</evidence>
<sequence>MFLGIRDIRAAAGRFTLIASVVGLITLLIVMLTGLTQGLGKQNTSAIEALAPHSVVFTTAGDSSPEFTSSEISEQQIERWKDSTPLGVSQTRIESDQNANTTAVMGLPEGTKLPDSVGGSIEQGALLPAELADSLHVRAGDHITLGGATVTVAGTVKTENYSHTPVVWVDTATWQMVSHTKAVGTVLLLNQEPTTQPQDNEVVTDLKGAFQAMPAYKSERSSLVSMQAFLYIISALVTVSFLTVWTLQRTRDIAVLAALGASKRYLLIDALGQAAIILAAGVALGTGIGALLGWLIAGSVPFSLGWVSVLGPAFGIWILGLIGATIAVRNVTKVDPQIALGATA</sequence>